<dbReference type="PANTHER" id="PTHR36302">
    <property type="entry name" value="BLR7088 PROTEIN"/>
    <property type="match status" value="1"/>
</dbReference>
<name>A0A2T3W7C8_9DEIO</name>
<keyword evidence="3" id="KW-1185">Reference proteome</keyword>
<dbReference type="PANTHER" id="PTHR36302:SF1">
    <property type="entry name" value="COPPER CHAPERONE PCU(A)C"/>
    <property type="match status" value="1"/>
</dbReference>
<dbReference type="InterPro" id="IPR007410">
    <property type="entry name" value="LpqE-like"/>
</dbReference>
<dbReference type="InterPro" id="IPR036182">
    <property type="entry name" value="PCuAC_sf"/>
</dbReference>
<keyword evidence="1" id="KW-0732">Signal</keyword>
<dbReference type="Proteomes" id="UP000240317">
    <property type="component" value="Unassembled WGS sequence"/>
</dbReference>
<comment type="caution">
    <text evidence="2">The sequence shown here is derived from an EMBL/GenBank/DDBJ whole genome shotgun (WGS) entry which is preliminary data.</text>
</comment>
<protein>
    <submittedName>
        <fullName evidence="2">Copper chaperone PCu(A)C</fullName>
    </submittedName>
</protein>
<evidence type="ECO:0000313" key="3">
    <source>
        <dbReference type="Proteomes" id="UP000240317"/>
    </source>
</evidence>
<gene>
    <name evidence="2" type="ORF">C8263_10405</name>
</gene>
<accession>A0A2T3W7C8</accession>
<evidence type="ECO:0000313" key="2">
    <source>
        <dbReference type="EMBL" id="PTA67821.1"/>
    </source>
</evidence>
<evidence type="ECO:0000256" key="1">
    <source>
        <dbReference type="SAM" id="SignalP"/>
    </source>
</evidence>
<feature type="chain" id="PRO_5015736694" evidence="1">
    <location>
        <begin position="34"/>
        <end position="156"/>
    </location>
</feature>
<proteinExistence type="predicted"/>
<reference evidence="2 3" key="1">
    <citation type="submission" date="2018-03" db="EMBL/GenBank/DDBJ databases">
        <title>Draft genome of Deinococcus sp. OD32.</title>
        <authorList>
            <person name="Wang X.-P."/>
            <person name="Du Z.-J."/>
        </authorList>
    </citation>
    <scope>NUCLEOTIDE SEQUENCE [LARGE SCALE GENOMIC DNA]</scope>
    <source>
        <strain evidence="2 3">OD32</strain>
    </source>
</reference>
<dbReference type="RefSeq" id="WP_107138068.1">
    <property type="nucleotide sequence ID" value="NZ_PYSV01000009.1"/>
</dbReference>
<dbReference type="OrthoDB" id="74144at2"/>
<dbReference type="Gene3D" id="2.60.40.1890">
    <property type="entry name" value="PCu(A)C copper chaperone"/>
    <property type="match status" value="1"/>
</dbReference>
<dbReference type="Pfam" id="PF04314">
    <property type="entry name" value="PCuAC"/>
    <property type="match status" value="1"/>
</dbReference>
<feature type="signal peptide" evidence="1">
    <location>
        <begin position="1"/>
        <end position="33"/>
    </location>
</feature>
<dbReference type="AlphaFoldDB" id="A0A2T3W7C8"/>
<dbReference type="SUPFAM" id="SSF110087">
    <property type="entry name" value="DR1885-like metal-binding protein"/>
    <property type="match status" value="1"/>
</dbReference>
<dbReference type="EMBL" id="PYSV01000009">
    <property type="protein sequence ID" value="PTA67821.1"/>
    <property type="molecule type" value="Genomic_DNA"/>
</dbReference>
<dbReference type="InterPro" id="IPR058248">
    <property type="entry name" value="Lxx211020-like"/>
</dbReference>
<organism evidence="2 3">
    <name type="scientific">Deinococcus arcticus</name>
    <dbReference type="NCBI Taxonomy" id="2136176"/>
    <lineage>
        <taxon>Bacteria</taxon>
        <taxon>Thermotogati</taxon>
        <taxon>Deinococcota</taxon>
        <taxon>Deinococci</taxon>
        <taxon>Deinococcales</taxon>
        <taxon>Deinococcaceae</taxon>
        <taxon>Deinococcus</taxon>
    </lineage>
</organism>
<sequence>MPQFPTPHPARLALLAAVLALLPGCRPAPQAGAARPALTVQAARVVAVPPGVKDTSVFGTLRNPGARPLRLTGVQTGAADHAMLMVTRTDARGLTGMAVTGALTVPAGGELVLSDTGDHIMLMGLRAPLREGETVALTLTDDAGGTHTLQAPVVKP</sequence>